<keyword evidence="1" id="KW-1133">Transmembrane helix</keyword>
<dbReference type="AlphaFoldDB" id="A0A832FNV2"/>
<proteinExistence type="predicted"/>
<accession>A0A832FNV2</accession>
<keyword evidence="1" id="KW-0472">Membrane</keyword>
<evidence type="ECO:0000256" key="1">
    <source>
        <dbReference type="SAM" id="Phobius"/>
    </source>
</evidence>
<feature type="transmembrane region" description="Helical" evidence="1">
    <location>
        <begin position="76"/>
        <end position="95"/>
    </location>
</feature>
<evidence type="ECO:0000313" key="2">
    <source>
        <dbReference type="EMBL" id="HGQ35069.1"/>
    </source>
</evidence>
<gene>
    <name evidence="2" type="ORF">ENU41_00110</name>
</gene>
<sequence length="176" mass="19603">MKIYSVLHLVKILILLVSSTASFCVLALSYTVSLNLIESVTTSNIMSILGIFLLSSLLLLLIKDFAYMGKALVKEFITLIVSALISAYIVLGSIIDISRFRPCKYMYIPPMFIVLEYRIEAIAIKSLSISIPLGVASIVFVYSLYELIRAYRALRTKYPGEIIDGVNLENVHDVKG</sequence>
<reference evidence="2" key="1">
    <citation type="journal article" date="2020" name="mSystems">
        <title>Genome- and Community-Level Interaction Insights into Carbon Utilization and Element Cycling Functions of Hydrothermarchaeota in Hydrothermal Sediment.</title>
        <authorList>
            <person name="Zhou Z."/>
            <person name="Liu Y."/>
            <person name="Xu W."/>
            <person name="Pan J."/>
            <person name="Luo Z.H."/>
            <person name="Li M."/>
        </authorList>
    </citation>
    <scope>NUCLEOTIDE SEQUENCE</scope>
    <source>
        <strain evidence="2">SpSt-667</strain>
    </source>
</reference>
<feature type="transmembrane region" description="Helical" evidence="1">
    <location>
        <begin position="45"/>
        <end position="64"/>
    </location>
</feature>
<organism evidence="2">
    <name type="scientific">Ignisphaera aggregans</name>
    <dbReference type="NCBI Taxonomy" id="334771"/>
    <lineage>
        <taxon>Archaea</taxon>
        <taxon>Thermoproteota</taxon>
        <taxon>Thermoprotei</taxon>
        <taxon>Desulfurococcales</taxon>
        <taxon>Desulfurococcaceae</taxon>
        <taxon>Ignisphaera</taxon>
    </lineage>
</organism>
<name>A0A832FNV2_9CREN</name>
<feature type="transmembrane region" description="Helical" evidence="1">
    <location>
        <begin position="122"/>
        <end position="145"/>
    </location>
</feature>
<feature type="transmembrane region" description="Helical" evidence="1">
    <location>
        <begin position="12"/>
        <end position="33"/>
    </location>
</feature>
<comment type="caution">
    <text evidence="2">The sequence shown here is derived from an EMBL/GenBank/DDBJ whole genome shotgun (WGS) entry which is preliminary data.</text>
</comment>
<protein>
    <submittedName>
        <fullName evidence="2">Uncharacterized protein</fullName>
    </submittedName>
</protein>
<dbReference type="EMBL" id="DTCK01000002">
    <property type="protein sequence ID" value="HGQ35069.1"/>
    <property type="molecule type" value="Genomic_DNA"/>
</dbReference>
<keyword evidence="1" id="KW-0812">Transmembrane</keyword>